<gene>
    <name evidence="1" type="ORF">Cgig2_009776</name>
</gene>
<sequence>MQDKLAVVQQGVYYFENKPFLSKFGTSDVYKHRYHNFISYLGGIYGFRHQVSEHGVLEWPPLKCTHCTMFRHKEEDYRKKSWVDNLLSWNVRGLNRMNRQEDVKLFLPVNEVVLASLLETKVKTENLEMIQPDASWGILTPFFVMKKERVGLFDHIPFCYLFLLAPNLKQHVWRDKLDYAQRQPQRDPMYMLLQQEEEECTKKYVSNLRSSLEIKVSRTKHGDDCTRLSFAKIKQSKLATYIYTIRDMNGNHMKGFDQVVKAKSDYTRHFWGNNM</sequence>
<dbReference type="Proteomes" id="UP001153076">
    <property type="component" value="Unassembled WGS sequence"/>
</dbReference>
<dbReference type="AlphaFoldDB" id="A0A9Q1Q439"/>
<reference evidence="1" key="1">
    <citation type="submission" date="2022-04" db="EMBL/GenBank/DDBJ databases">
        <title>Carnegiea gigantea Genome sequencing and assembly v2.</title>
        <authorList>
            <person name="Copetti D."/>
            <person name="Sanderson M.J."/>
            <person name="Burquez A."/>
            <person name="Wojciechowski M.F."/>
        </authorList>
    </citation>
    <scope>NUCLEOTIDE SEQUENCE</scope>
    <source>
        <strain evidence="1">SGP5-SGP5p</strain>
        <tissue evidence="1">Aerial part</tissue>
    </source>
</reference>
<organism evidence="1 2">
    <name type="scientific">Carnegiea gigantea</name>
    <dbReference type="NCBI Taxonomy" id="171969"/>
    <lineage>
        <taxon>Eukaryota</taxon>
        <taxon>Viridiplantae</taxon>
        <taxon>Streptophyta</taxon>
        <taxon>Embryophyta</taxon>
        <taxon>Tracheophyta</taxon>
        <taxon>Spermatophyta</taxon>
        <taxon>Magnoliopsida</taxon>
        <taxon>eudicotyledons</taxon>
        <taxon>Gunneridae</taxon>
        <taxon>Pentapetalae</taxon>
        <taxon>Caryophyllales</taxon>
        <taxon>Cactineae</taxon>
        <taxon>Cactaceae</taxon>
        <taxon>Cactoideae</taxon>
        <taxon>Echinocereeae</taxon>
        <taxon>Carnegiea</taxon>
    </lineage>
</organism>
<dbReference type="OrthoDB" id="1935089at2759"/>
<dbReference type="EMBL" id="JAKOGI010000998">
    <property type="protein sequence ID" value="KAJ8428533.1"/>
    <property type="molecule type" value="Genomic_DNA"/>
</dbReference>
<comment type="caution">
    <text evidence="1">The sequence shown here is derived from an EMBL/GenBank/DDBJ whole genome shotgun (WGS) entry which is preliminary data.</text>
</comment>
<evidence type="ECO:0000313" key="1">
    <source>
        <dbReference type="EMBL" id="KAJ8428533.1"/>
    </source>
</evidence>
<keyword evidence="2" id="KW-1185">Reference proteome</keyword>
<evidence type="ECO:0000313" key="2">
    <source>
        <dbReference type="Proteomes" id="UP001153076"/>
    </source>
</evidence>
<accession>A0A9Q1Q439</accession>
<name>A0A9Q1Q439_9CARY</name>
<proteinExistence type="predicted"/>
<protein>
    <submittedName>
        <fullName evidence="1">Uncharacterized protein</fullName>
    </submittedName>
</protein>